<dbReference type="Proteomes" id="UP000886998">
    <property type="component" value="Unassembled WGS sequence"/>
</dbReference>
<feature type="region of interest" description="Disordered" evidence="1">
    <location>
        <begin position="1"/>
        <end position="131"/>
    </location>
</feature>
<keyword evidence="3" id="KW-1185">Reference proteome</keyword>
<dbReference type="AlphaFoldDB" id="A0A8X6YR13"/>
<name>A0A8X6YR13_9ARAC</name>
<evidence type="ECO:0000256" key="1">
    <source>
        <dbReference type="SAM" id="MobiDB-lite"/>
    </source>
</evidence>
<comment type="caution">
    <text evidence="2">The sequence shown here is derived from an EMBL/GenBank/DDBJ whole genome shotgun (WGS) entry which is preliminary data.</text>
</comment>
<feature type="compositionally biased region" description="Basic residues" evidence="1">
    <location>
        <begin position="1"/>
        <end position="10"/>
    </location>
</feature>
<accession>A0A8X6YR13</accession>
<protein>
    <submittedName>
        <fullName evidence="2">Uncharacterized protein</fullName>
    </submittedName>
</protein>
<feature type="compositionally biased region" description="Basic residues" evidence="1">
    <location>
        <begin position="32"/>
        <end position="45"/>
    </location>
</feature>
<reference evidence="2" key="1">
    <citation type="submission" date="2020-08" db="EMBL/GenBank/DDBJ databases">
        <title>Multicomponent nature underlies the extraordinary mechanical properties of spider dragline silk.</title>
        <authorList>
            <person name="Kono N."/>
            <person name="Nakamura H."/>
            <person name="Mori M."/>
            <person name="Yoshida Y."/>
            <person name="Ohtoshi R."/>
            <person name="Malay A.D."/>
            <person name="Moran D.A.P."/>
            <person name="Tomita M."/>
            <person name="Numata K."/>
            <person name="Arakawa K."/>
        </authorList>
    </citation>
    <scope>NUCLEOTIDE SEQUENCE</scope>
</reference>
<sequence length="131" mass="15056">MLQKQQHKKTRQEVTGYKKRIPPSLSTGPERKKTRKPGRETHKRMLSSSSASRIRESKESLQQVRSSPRPRSYVTKEAGSRPSGRAVQVQGGPVRSGRDHFCKCFRMASPYNQHRQSKQQGRQQPEQSLRS</sequence>
<dbReference type="EMBL" id="BMAV01022521">
    <property type="protein sequence ID" value="GFY77590.1"/>
    <property type="molecule type" value="Genomic_DNA"/>
</dbReference>
<evidence type="ECO:0000313" key="2">
    <source>
        <dbReference type="EMBL" id="GFY77590.1"/>
    </source>
</evidence>
<gene>
    <name evidence="2" type="ORF">TNIN_9631</name>
</gene>
<evidence type="ECO:0000313" key="3">
    <source>
        <dbReference type="Proteomes" id="UP000886998"/>
    </source>
</evidence>
<proteinExistence type="predicted"/>
<organism evidence="2 3">
    <name type="scientific">Trichonephila inaurata madagascariensis</name>
    <dbReference type="NCBI Taxonomy" id="2747483"/>
    <lineage>
        <taxon>Eukaryota</taxon>
        <taxon>Metazoa</taxon>
        <taxon>Ecdysozoa</taxon>
        <taxon>Arthropoda</taxon>
        <taxon>Chelicerata</taxon>
        <taxon>Arachnida</taxon>
        <taxon>Araneae</taxon>
        <taxon>Araneomorphae</taxon>
        <taxon>Entelegynae</taxon>
        <taxon>Araneoidea</taxon>
        <taxon>Nephilidae</taxon>
        <taxon>Trichonephila</taxon>
        <taxon>Trichonephila inaurata</taxon>
    </lineage>
</organism>
<feature type="compositionally biased region" description="Low complexity" evidence="1">
    <location>
        <begin position="118"/>
        <end position="131"/>
    </location>
</feature>